<dbReference type="OrthoDB" id="8926562at2"/>
<protein>
    <submittedName>
        <fullName evidence="2">Uncharacterized protein</fullName>
    </submittedName>
</protein>
<dbReference type="EMBL" id="CP010537">
    <property type="protein sequence ID" value="AJG24316.1"/>
    <property type="molecule type" value="Genomic_DNA"/>
</dbReference>
<gene>
    <name evidence="2" type="ORF">RR42_s2735</name>
</gene>
<reference evidence="2 3" key="1">
    <citation type="journal article" date="2015" name="Genome Announc.">
        <title>Complete Genome Sequence of Cupriavidus basilensis 4G11, Isolated from the Oak Ridge Field Research Center Site.</title>
        <authorList>
            <person name="Ray J."/>
            <person name="Waters R.J."/>
            <person name="Skerker J.M."/>
            <person name="Kuehl J.V."/>
            <person name="Price M.N."/>
            <person name="Huang J."/>
            <person name="Chakraborty R."/>
            <person name="Arkin A.P."/>
            <person name="Deutschbauer A."/>
        </authorList>
    </citation>
    <scope>NUCLEOTIDE SEQUENCE [LARGE SCALE GENOMIC DNA]</scope>
    <source>
        <strain evidence="2">4G11</strain>
    </source>
</reference>
<name>A0A0C4YUP3_9BURK</name>
<evidence type="ECO:0000256" key="1">
    <source>
        <dbReference type="SAM" id="Phobius"/>
    </source>
</evidence>
<dbReference type="RefSeq" id="WP_043356415.1">
    <property type="nucleotide sequence ID" value="NZ_CP010537.1"/>
</dbReference>
<feature type="transmembrane region" description="Helical" evidence="1">
    <location>
        <begin position="98"/>
        <end position="122"/>
    </location>
</feature>
<organism evidence="2 3">
    <name type="scientific">Cupriavidus basilensis</name>
    <dbReference type="NCBI Taxonomy" id="68895"/>
    <lineage>
        <taxon>Bacteria</taxon>
        <taxon>Pseudomonadati</taxon>
        <taxon>Pseudomonadota</taxon>
        <taxon>Betaproteobacteria</taxon>
        <taxon>Burkholderiales</taxon>
        <taxon>Burkholderiaceae</taxon>
        <taxon>Cupriavidus</taxon>
    </lineage>
</organism>
<evidence type="ECO:0000313" key="3">
    <source>
        <dbReference type="Proteomes" id="UP000031843"/>
    </source>
</evidence>
<dbReference type="AlphaFoldDB" id="A0A0C4YUP3"/>
<evidence type="ECO:0000313" key="2">
    <source>
        <dbReference type="EMBL" id="AJG24316.1"/>
    </source>
</evidence>
<feature type="transmembrane region" description="Helical" evidence="1">
    <location>
        <begin position="56"/>
        <end position="77"/>
    </location>
</feature>
<keyword evidence="1" id="KW-0472">Membrane</keyword>
<sequence>MTSRRYLQFVRASAWYDLVVTAPFATPWTFQWLHAALCQAASIVGAGALPGFDPTHVLFANLLGSVVAVWSLLRILGPRVSHGLFDAAARVLFACWQAYALAHGASLVILPFLAFEVFWGVAQLAPWAGKVPVRAAAARLVPGEHS</sequence>
<keyword evidence="3" id="KW-1185">Reference proteome</keyword>
<keyword evidence="1" id="KW-1133">Transmembrane helix</keyword>
<keyword evidence="1" id="KW-0812">Transmembrane</keyword>
<dbReference type="KEGG" id="cbw:RR42_s2735"/>
<dbReference type="Proteomes" id="UP000031843">
    <property type="component" value="Chromosome secondary"/>
</dbReference>
<accession>A0A0C4YUP3</accession>
<proteinExistence type="predicted"/>